<evidence type="ECO:0000313" key="10">
    <source>
        <dbReference type="Proteomes" id="UP000326837"/>
    </source>
</evidence>
<dbReference type="SUPFAM" id="SSF52218">
    <property type="entry name" value="Flavoproteins"/>
    <property type="match status" value="1"/>
</dbReference>
<keyword evidence="10" id="KW-1185">Reference proteome</keyword>
<comment type="cofactor">
    <cofactor evidence="1 7">
        <name>FMN</name>
        <dbReference type="ChEBI" id="CHEBI:58210"/>
    </cofactor>
</comment>
<dbReference type="EMBL" id="AP021861">
    <property type="protein sequence ID" value="BBO30799.1"/>
    <property type="molecule type" value="Genomic_DNA"/>
</dbReference>
<gene>
    <name evidence="9" type="ORF">PLANPX_0411</name>
</gene>
<sequence>MRIGIFYGSSTGNTEMAANKIKAELGELIPDPVRDVAKAAPAELAEYDILLLGCSTWNIGEMQDDWADFLPKLDQVDLTGKKVALFAMGDAVGYPYNFLDALGELWQKVESRGASLIGVWPADGYDFHESTGMFDDDHFLGLGLDEDNEPGLTDDRIHAWLLQLVQELGFDVGAEV</sequence>
<dbReference type="Gene3D" id="3.40.50.360">
    <property type="match status" value="1"/>
</dbReference>
<dbReference type="GO" id="GO:0009055">
    <property type="term" value="F:electron transfer activity"/>
    <property type="evidence" value="ECO:0007669"/>
    <property type="project" value="UniProtKB-UniRule"/>
</dbReference>
<dbReference type="InterPro" id="IPR008254">
    <property type="entry name" value="Flavodoxin/NO_synth"/>
</dbReference>
<proteinExistence type="inferred from homology"/>
<dbReference type="KEGG" id="lpav:PLANPX_0411"/>
<evidence type="ECO:0000259" key="8">
    <source>
        <dbReference type="PROSITE" id="PS50902"/>
    </source>
</evidence>
<organism evidence="9 10">
    <name type="scientific">Lacipirellula parvula</name>
    <dbReference type="NCBI Taxonomy" id="2650471"/>
    <lineage>
        <taxon>Bacteria</taxon>
        <taxon>Pseudomonadati</taxon>
        <taxon>Planctomycetota</taxon>
        <taxon>Planctomycetia</taxon>
        <taxon>Pirellulales</taxon>
        <taxon>Lacipirellulaceae</taxon>
        <taxon>Lacipirellula</taxon>
    </lineage>
</organism>
<evidence type="ECO:0000256" key="6">
    <source>
        <dbReference type="ARBA" id="ARBA00022982"/>
    </source>
</evidence>
<dbReference type="PROSITE" id="PS50902">
    <property type="entry name" value="FLAVODOXIN_LIKE"/>
    <property type="match status" value="1"/>
</dbReference>
<evidence type="ECO:0000256" key="3">
    <source>
        <dbReference type="ARBA" id="ARBA00022448"/>
    </source>
</evidence>
<evidence type="ECO:0000256" key="2">
    <source>
        <dbReference type="ARBA" id="ARBA00005267"/>
    </source>
</evidence>
<feature type="domain" description="Flavodoxin-like" evidence="8">
    <location>
        <begin position="3"/>
        <end position="165"/>
    </location>
</feature>
<dbReference type="NCBIfam" id="NF006739">
    <property type="entry name" value="PRK09267.1-5"/>
    <property type="match status" value="1"/>
</dbReference>
<dbReference type="PIRSF" id="PIRSF038996">
    <property type="entry name" value="FldA"/>
    <property type="match status" value="1"/>
</dbReference>
<accession>A0A5K7XCI3</accession>
<dbReference type="InterPro" id="IPR010086">
    <property type="entry name" value="Flavodoxin_lc"/>
</dbReference>
<dbReference type="AlphaFoldDB" id="A0A5K7XCI3"/>
<dbReference type="InterPro" id="IPR001226">
    <property type="entry name" value="Flavodoxin_CS"/>
</dbReference>
<keyword evidence="5 7" id="KW-0288">FMN</keyword>
<comment type="function">
    <text evidence="7">Low-potential electron donor to a number of redox enzymes.</text>
</comment>
<evidence type="ECO:0000313" key="9">
    <source>
        <dbReference type="EMBL" id="BBO30799.1"/>
    </source>
</evidence>
<keyword evidence="3 7" id="KW-0813">Transport</keyword>
<comment type="similarity">
    <text evidence="2 7">Belongs to the flavodoxin family.</text>
</comment>
<dbReference type="PANTHER" id="PTHR42809">
    <property type="entry name" value="FLAVODOXIN 2"/>
    <property type="match status" value="1"/>
</dbReference>
<name>A0A5K7XCI3_9BACT</name>
<dbReference type="Pfam" id="PF00258">
    <property type="entry name" value="Flavodoxin_1"/>
    <property type="match status" value="1"/>
</dbReference>
<dbReference type="RefSeq" id="WP_152097066.1">
    <property type="nucleotide sequence ID" value="NZ_AP021861.1"/>
</dbReference>
<dbReference type="InterPro" id="IPR029039">
    <property type="entry name" value="Flavoprotein-like_sf"/>
</dbReference>
<evidence type="ECO:0000256" key="5">
    <source>
        <dbReference type="ARBA" id="ARBA00022643"/>
    </source>
</evidence>
<dbReference type="PROSITE" id="PS00201">
    <property type="entry name" value="FLAVODOXIN"/>
    <property type="match status" value="1"/>
</dbReference>
<reference evidence="10" key="1">
    <citation type="submission" date="2019-10" db="EMBL/GenBank/DDBJ databases">
        <title>Lacipirellula parvula gen. nov., sp. nov., representing a lineage of planctomycetes widespread in freshwater anoxic habitats, and description of the family Lacipirellulaceae.</title>
        <authorList>
            <person name="Dedysh S.N."/>
            <person name="Kulichevskaya I.S."/>
            <person name="Beletsky A.V."/>
            <person name="Rakitin A.L."/>
            <person name="Mardanov A.V."/>
            <person name="Ivanova A.A."/>
            <person name="Saltykova V.X."/>
            <person name="Rijpstra W.I.C."/>
            <person name="Sinninghe Damste J.S."/>
            <person name="Ravin N.V."/>
        </authorList>
    </citation>
    <scope>NUCLEOTIDE SEQUENCE [LARGE SCALE GENOMIC DNA]</scope>
    <source>
        <strain evidence="10">PX69</strain>
    </source>
</reference>
<evidence type="ECO:0000256" key="1">
    <source>
        <dbReference type="ARBA" id="ARBA00001917"/>
    </source>
</evidence>
<evidence type="ECO:0000256" key="4">
    <source>
        <dbReference type="ARBA" id="ARBA00022630"/>
    </source>
</evidence>
<protein>
    <recommendedName>
        <fullName evidence="7">Flavodoxin</fullName>
    </recommendedName>
</protein>
<dbReference type="InterPro" id="IPR050619">
    <property type="entry name" value="Flavodoxin"/>
</dbReference>
<dbReference type="PANTHER" id="PTHR42809:SF1">
    <property type="entry name" value="FLAVODOXIN 1"/>
    <property type="match status" value="1"/>
</dbReference>
<dbReference type="NCBIfam" id="TIGR01752">
    <property type="entry name" value="flav_long"/>
    <property type="match status" value="1"/>
</dbReference>
<keyword evidence="4 7" id="KW-0285">Flavoprotein</keyword>
<keyword evidence="6 7" id="KW-0249">Electron transport</keyword>
<dbReference type="GO" id="GO:0010181">
    <property type="term" value="F:FMN binding"/>
    <property type="evidence" value="ECO:0007669"/>
    <property type="project" value="UniProtKB-UniRule"/>
</dbReference>
<dbReference type="Proteomes" id="UP000326837">
    <property type="component" value="Chromosome"/>
</dbReference>
<evidence type="ECO:0000256" key="7">
    <source>
        <dbReference type="PIRNR" id="PIRNR038996"/>
    </source>
</evidence>